<dbReference type="Gene3D" id="3.30.565.10">
    <property type="entry name" value="Histidine kinase-like ATPase, C-terminal domain"/>
    <property type="match status" value="1"/>
</dbReference>
<dbReference type="PANTHER" id="PTHR11528">
    <property type="entry name" value="HEAT SHOCK PROTEIN 90 FAMILY MEMBER"/>
    <property type="match status" value="1"/>
</dbReference>
<dbReference type="PIRSF" id="PIRSF002583">
    <property type="entry name" value="Hsp90"/>
    <property type="match status" value="1"/>
</dbReference>
<dbReference type="SUPFAM" id="SSF55874">
    <property type="entry name" value="ATPase domain of HSP90 chaperone/DNA topoisomerase II/histidine kinase"/>
    <property type="match status" value="1"/>
</dbReference>
<evidence type="ECO:0000256" key="3">
    <source>
        <dbReference type="ARBA" id="ARBA00022840"/>
    </source>
</evidence>
<keyword evidence="2" id="KW-0547">Nucleotide-binding</keyword>
<dbReference type="InterPro" id="IPR001404">
    <property type="entry name" value="Hsp90_fam"/>
</dbReference>
<dbReference type="Gene3D" id="3.30.230.80">
    <property type="match status" value="1"/>
</dbReference>
<dbReference type="PROSITE" id="PS00298">
    <property type="entry name" value="HSP90"/>
    <property type="match status" value="1"/>
</dbReference>
<protein>
    <submittedName>
        <fullName evidence="6">Hsp90 domain-containing protein</fullName>
    </submittedName>
</protein>
<sequence>MKVYVTKSDAFPPMRTNVRSLRLWSYMLLNLCIVTSFLLFLPVRSIRLFAPETGRATSQTWTPVSSREVFVSPFLLVSHAYPKVSSIHNLHPKAKLIPELSIASNVILSASPQVSQQPLISSPNDVGMEPTKNESIEVHSFQAEVSKVMDIIINSLYTNKDVFLREIISNAADACDRKKHLVSKDGKPVEKMELRIKADKDKMCLIVEDNGIGMDKAELITNLGTIARSGTAKWLKQIADGSMDTNLIGKFGVGFYSSYLVANKVDVFSRRFGGNSEISHWSSNSDGTFTISSFEDENFMESGTRLVLHLKEDADEYLEDYKIKELLRKYSEFIQFPIKVWSEKVEYDRVPDTESSTLESKGKMKTITKKTYEWEQINKQDPIWRRNPEEINEQDYHDFYKTTFKAYDNPLTYAFLKVEGQIDFQSILYIPGALPWELARNMFDEESRGIRLYVRRVFINDKFTDATPRWLTFLRGVIDSDDLPLNVGREILQKSRMLSIINKRITLKAIEMIRLLQQAGGAKWDKFWDNFGKYLKVGVVEDRDHQAQIAALIEFWSTTSGANRTTLDAYIDRMKPNQTSIFYVTSESRKAAFESPALEKLRKYGYEVLYSTEPIDEFCLSTLGINKYRDFEVMDVNKADLKLPEDADSKKTTEEKKYMDLSSLCEWIQNEFGKKLQRVVVSQRLVESPAILVQGDFGLSPTMQRYMKQQAASQGISERDIYGLASNQYILEINPDSSIIQQLNHLVKIDKQSKEAKDLIRQLYDVAALQGGYTIEDIPDFSKRVIELMRKNAEESLKYSQSAEVLTDATSV</sequence>
<dbReference type="Proteomes" id="UP000823046">
    <property type="component" value="Unassembled WGS sequence"/>
</dbReference>
<dbReference type="InterPro" id="IPR037196">
    <property type="entry name" value="HSP90_C"/>
</dbReference>
<reference evidence="6 7" key="1">
    <citation type="journal article" date="2020" name="bioRxiv">
        <title>Metabolic contributions of an alphaproteobacterial endosymbiont in the apicomplexan Cardiosporidium cionae.</title>
        <authorList>
            <person name="Hunter E.S."/>
            <person name="Paight C.J."/>
            <person name="Lane C.E."/>
        </authorList>
    </citation>
    <scope>NUCLEOTIDE SEQUENCE [LARGE SCALE GENOMIC DNA]</scope>
    <source>
        <strain evidence="6">ESH_2018</strain>
    </source>
</reference>
<keyword evidence="5" id="KW-0472">Membrane</keyword>
<dbReference type="SUPFAM" id="SSF54211">
    <property type="entry name" value="Ribosomal protein S5 domain 2-like"/>
    <property type="match status" value="1"/>
</dbReference>
<dbReference type="Gene3D" id="3.40.50.11260">
    <property type="match status" value="1"/>
</dbReference>
<evidence type="ECO:0000256" key="4">
    <source>
        <dbReference type="ARBA" id="ARBA00023186"/>
    </source>
</evidence>
<evidence type="ECO:0000313" key="6">
    <source>
        <dbReference type="EMBL" id="KAF8819340.1"/>
    </source>
</evidence>
<name>A0ABQ7J6M4_9APIC</name>
<dbReference type="InterPro" id="IPR020568">
    <property type="entry name" value="Ribosomal_Su5_D2-typ_SF"/>
</dbReference>
<dbReference type="PRINTS" id="PR00775">
    <property type="entry name" value="HEATSHOCK90"/>
</dbReference>
<dbReference type="CDD" id="cd16927">
    <property type="entry name" value="HATPase_Hsp90-like"/>
    <property type="match status" value="1"/>
</dbReference>
<dbReference type="EMBL" id="JADAQX010000807">
    <property type="protein sequence ID" value="KAF8819340.1"/>
    <property type="molecule type" value="Genomic_DNA"/>
</dbReference>
<feature type="transmembrane region" description="Helical" evidence="5">
    <location>
        <begin position="21"/>
        <end position="41"/>
    </location>
</feature>
<gene>
    <name evidence="6" type="ORF">IE077_001164</name>
</gene>
<evidence type="ECO:0000256" key="2">
    <source>
        <dbReference type="ARBA" id="ARBA00022741"/>
    </source>
</evidence>
<comment type="caution">
    <text evidence="6">The sequence shown here is derived from an EMBL/GenBank/DDBJ whole genome shotgun (WGS) entry which is preliminary data.</text>
</comment>
<keyword evidence="7" id="KW-1185">Reference proteome</keyword>
<keyword evidence="5" id="KW-0812">Transmembrane</keyword>
<evidence type="ECO:0000313" key="7">
    <source>
        <dbReference type="Proteomes" id="UP000823046"/>
    </source>
</evidence>
<dbReference type="NCBIfam" id="NF003555">
    <property type="entry name" value="PRK05218.1"/>
    <property type="match status" value="1"/>
</dbReference>
<dbReference type="Pfam" id="PF00183">
    <property type="entry name" value="HSP90"/>
    <property type="match status" value="1"/>
</dbReference>
<dbReference type="Pfam" id="PF13589">
    <property type="entry name" value="HATPase_c_3"/>
    <property type="match status" value="1"/>
</dbReference>
<dbReference type="InterPro" id="IPR019805">
    <property type="entry name" value="Heat_shock_protein_90_CS"/>
</dbReference>
<evidence type="ECO:0000256" key="5">
    <source>
        <dbReference type="SAM" id="Phobius"/>
    </source>
</evidence>
<keyword evidence="3" id="KW-0067">ATP-binding</keyword>
<dbReference type="InterPro" id="IPR036890">
    <property type="entry name" value="HATPase_C_sf"/>
</dbReference>
<dbReference type="HAMAP" id="MF_00505">
    <property type="entry name" value="HSP90"/>
    <property type="match status" value="1"/>
</dbReference>
<keyword evidence="5" id="KW-1133">Transmembrane helix</keyword>
<evidence type="ECO:0000256" key="1">
    <source>
        <dbReference type="ARBA" id="ARBA00008239"/>
    </source>
</evidence>
<dbReference type="InterPro" id="IPR020575">
    <property type="entry name" value="Hsp90_N"/>
</dbReference>
<proteinExistence type="inferred from homology"/>
<dbReference type="SUPFAM" id="SSF110942">
    <property type="entry name" value="HSP90 C-terminal domain"/>
    <property type="match status" value="1"/>
</dbReference>
<keyword evidence="4" id="KW-0143">Chaperone</keyword>
<comment type="similarity">
    <text evidence="1">Belongs to the heat shock protein 90 family.</text>
</comment>
<dbReference type="Gene3D" id="1.20.120.790">
    <property type="entry name" value="Heat shock protein 90, C-terminal domain"/>
    <property type="match status" value="1"/>
</dbReference>
<organism evidence="6 7">
    <name type="scientific">Cardiosporidium cionae</name>
    <dbReference type="NCBI Taxonomy" id="476202"/>
    <lineage>
        <taxon>Eukaryota</taxon>
        <taxon>Sar</taxon>
        <taxon>Alveolata</taxon>
        <taxon>Apicomplexa</taxon>
        <taxon>Aconoidasida</taxon>
        <taxon>Nephromycida</taxon>
        <taxon>Cardiosporidium</taxon>
    </lineage>
</organism>
<accession>A0ABQ7J6M4</accession>